<dbReference type="InterPro" id="IPR006070">
    <property type="entry name" value="Sua5-like_dom"/>
</dbReference>
<protein>
    <recommendedName>
        <fullName evidence="9">Threonylcarbamoyl-AMP synthase</fullName>
        <shortName evidence="9">TC-AMP synthase</shortName>
        <ecNumber evidence="9">2.7.7.87</ecNumber>
    </recommendedName>
    <alternativeName>
        <fullName evidence="9">L-threonylcarbamoyladenylate synthase</fullName>
    </alternativeName>
    <alternativeName>
        <fullName evidence="9">t(6)A37 threonylcarbamoyladenosine biosynthesis protein TsaC</fullName>
    </alternativeName>
    <alternativeName>
        <fullName evidence="9">tRNA threonylcarbamoyladenosine biosynthesis protein TsaC</fullName>
    </alternativeName>
</protein>
<dbReference type="InterPro" id="IPR017945">
    <property type="entry name" value="DHBP_synth_RibB-like_a/b_dom"/>
</dbReference>
<keyword evidence="14" id="KW-1185">Reference proteome</keyword>
<accession>A0A0T5YSU7</accession>
<evidence type="ECO:0000256" key="9">
    <source>
        <dbReference type="HAMAP-Rule" id="MF_01852"/>
    </source>
</evidence>
<dbReference type="EMBL" id="LMXI01000611">
    <property type="protein sequence ID" value="KRT57070.1"/>
    <property type="molecule type" value="Genomic_DNA"/>
</dbReference>
<dbReference type="FunFam" id="3.90.870.10:FF:000004">
    <property type="entry name" value="Threonylcarbamoyl-AMP synthase"/>
    <property type="match status" value="1"/>
</dbReference>
<keyword evidence="6 9" id="KW-0547">Nucleotide-binding</keyword>
<keyword evidence="5 9" id="KW-0548">Nucleotidyltransferase</keyword>
<dbReference type="Proteomes" id="UP000051276">
    <property type="component" value="Unassembled WGS sequence"/>
</dbReference>
<dbReference type="SUPFAM" id="SSF55821">
    <property type="entry name" value="YrdC/RibB"/>
    <property type="match status" value="1"/>
</dbReference>
<dbReference type="PANTHER" id="PTHR17490">
    <property type="entry name" value="SUA5"/>
    <property type="match status" value="1"/>
</dbReference>
<dbReference type="HAMAP" id="MF_01852">
    <property type="entry name" value="TsaC"/>
    <property type="match status" value="1"/>
</dbReference>
<reference evidence="13 14" key="1">
    <citation type="submission" date="2015-11" db="EMBL/GenBank/DDBJ databases">
        <title>The genome of Candidatus Endoriftia persephone in Ridgeia piscesae and population structure of the North Eastern Pacific vestimentiferan symbionts.</title>
        <authorList>
            <person name="Perez M."/>
            <person name="Juniper K.S."/>
        </authorList>
    </citation>
    <scope>NUCLEOTIDE SEQUENCE [LARGE SCALE GENOMIC DNA]</scope>
    <source>
        <strain evidence="12">Ind10</strain>
        <strain evidence="11">Ind11</strain>
    </source>
</reference>
<comment type="function">
    <text evidence="9">Required for the formation of a threonylcarbamoyl group on adenosine at position 37 (t(6)A37) in tRNAs that read codons beginning with adenine. Catalyzes the conversion of L-threonine, HCO(3)(-)/CO(2) and ATP to give threonylcarbamoyl-AMP (TC-AMP) as the acyladenylate intermediate, with the release of diphosphate.</text>
</comment>
<evidence type="ECO:0000256" key="5">
    <source>
        <dbReference type="ARBA" id="ARBA00022695"/>
    </source>
</evidence>
<name>A0A0T5YSU7_9GAMM</name>
<dbReference type="OrthoDB" id="9814580at2"/>
<dbReference type="Proteomes" id="UP000051634">
    <property type="component" value="Unassembled WGS sequence"/>
</dbReference>
<evidence type="ECO:0000256" key="6">
    <source>
        <dbReference type="ARBA" id="ARBA00022741"/>
    </source>
</evidence>
<dbReference type="InterPro" id="IPR050156">
    <property type="entry name" value="TC-AMP_synthase_SUA5"/>
</dbReference>
<proteinExistence type="inferred from homology"/>
<dbReference type="PATRIC" id="fig|54398.3.peg.27"/>
<keyword evidence="4 9" id="KW-0819">tRNA processing</keyword>
<dbReference type="GO" id="GO:0006450">
    <property type="term" value="P:regulation of translational fidelity"/>
    <property type="evidence" value="ECO:0007669"/>
    <property type="project" value="TreeGrafter"/>
</dbReference>
<organism evidence="11 14">
    <name type="scientific">endosymbiont of Ridgeia piscesae</name>
    <dbReference type="NCBI Taxonomy" id="54398"/>
    <lineage>
        <taxon>Bacteria</taxon>
        <taxon>Pseudomonadati</taxon>
        <taxon>Pseudomonadota</taxon>
        <taxon>Gammaproteobacteria</taxon>
        <taxon>sulfur-oxidizing symbionts</taxon>
    </lineage>
</organism>
<evidence type="ECO:0000256" key="4">
    <source>
        <dbReference type="ARBA" id="ARBA00022694"/>
    </source>
</evidence>
<dbReference type="Gene3D" id="3.90.870.10">
    <property type="entry name" value="DHBP synthase"/>
    <property type="match status" value="1"/>
</dbReference>
<evidence type="ECO:0000313" key="11">
    <source>
        <dbReference type="EMBL" id="KRT53695.1"/>
    </source>
</evidence>
<evidence type="ECO:0000256" key="2">
    <source>
        <dbReference type="ARBA" id="ARBA00022490"/>
    </source>
</evidence>
<dbReference type="RefSeq" id="WP_082626746.1">
    <property type="nucleotide sequence ID" value="NZ_KQ556882.1"/>
</dbReference>
<dbReference type="PROSITE" id="PS51163">
    <property type="entry name" value="YRDC"/>
    <property type="match status" value="1"/>
</dbReference>
<comment type="caution">
    <text evidence="11">The sequence shown here is derived from an EMBL/GenBank/DDBJ whole genome shotgun (WGS) entry which is preliminary data.</text>
</comment>
<dbReference type="PANTHER" id="PTHR17490:SF18">
    <property type="entry name" value="THREONYLCARBAMOYL-AMP SYNTHASE"/>
    <property type="match status" value="1"/>
</dbReference>
<evidence type="ECO:0000313" key="14">
    <source>
        <dbReference type="Proteomes" id="UP000051634"/>
    </source>
</evidence>
<evidence type="ECO:0000256" key="8">
    <source>
        <dbReference type="ARBA" id="ARBA00048366"/>
    </source>
</evidence>
<dbReference type="AlphaFoldDB" id="A0A0T5YSU7"/>
<dbReference type="Pfam" id="PF01300">
    <property type="entry name" value="Sua5_yciO_yrdC"/>
    <property type="match status" value="1"/>
</dbReference>
<dbReference type="InterPro" id="IPR023535">
    <property type="entry name" value="TC-AMP_synthase"/>
</dbReference>
<evidence type="ECO:0000313" key="13">
    <source>
        <dbReference type="Proteomes" id="UP000051276"/>
    </source>
</evidence>
<dbReference type="GO" id="GO:0005737">
    <property type="term" value="C:cytoplasm"/>
    <property type="evidence" value="ECO:0007669"/>
    <property type="project" value="UniProtKB-SubCell"/>
</dbReference>
<comment type="catalytic activity">
    <reaction evidence="8 9">
        <text>L-threonine + hydrogencarbonate + ATP = L-threonylcarbamoyladenylate + diphosphate + H2O</text>
        <dbReference type="Rhea" id="RHEA:36407"/>
        <dbReference type="ChEBI" id="CHEBI:15377"/>
        <dbReference type="ChEBI" id="CHEBI:17544"/>
        <dbReference type="ChEBI" id="CHEBI:30616"/>
        <dbReference type="ChEBI" id="CHEBI:33019"/>
        <dbReference type="ChEBI" id="CHEBI:57926"/>
        <dbReference type="ChEBI" id="CHEBI:73682"/>
        <dbReference type="EC" id="2.7.7.87"/>
    </reaction>
</comment>
<dbReference type="GO" id="GO:0003725">
    <property type="term" value="F:double-stranded RNA binding"/>
    <property type="evidence" value="ECO:0007669"/>
    <property type="project" value="InterPro"/>
</dbReference>
<sequence>MPNSKPTLPANPSIHPWRLRQAARVILGGGILAYPTESVFGLGCDPLNPQAVFRLLRLKQRPVSKGLILIASDFNQLQPFIDQLPSQQLEPVVQSWPGPHTWVLPAAPTLPFWLRGDHSGIAVRVTNHPLAAALCRASGRPLVSTSANRSNHPPARNALQVRLCCGGEIDMILHGATQGLAQPTSIRDALTGIILRS</sequence>
<comment type="similarity">
    <text evidence="9">Belongs to the SUA5 family. TsaC subfamily.</text>
</comment>
<dbReference type="GO" id="GO:0005524">
    <property type="term" value="F:ATP binding"/>
    <property type="evidence" value="ECO:0007669"/>
    <property type="project" value="UniProtKB-UniRule"/>
</dbReference>
<evidence type="ECO:0000313" key="12">
    <source>
        <dbReference type="EMBL" id="KRT57070.1"/>
    </source>
</evidence>
<keyword evidence="7 9" id="KW-0067">ATP-binding</keyword>
<dbReference type="GO" id="GO:0061710">
    <property type="term" value="F:L-threonylcarbamoyladenylate synthase"/>
    <property type="evidence" value="ECO:0007669"/>
    <property type="project" value="UniProtKB-EC"/>
</dbReference>
<evidence type="ECO:0000259" key="10">
    <source>
        <dbReference type="PROSITE" id="PS51163"/>
    </source>
</evidence>
<evidence type="ECO:0000256" key="1">
    <source>
        <dbReference type="ARBA" id="ARBA00004496"/>
    </source>
</evidence>
<evidence type="ECO:0000256" key="7">
    <source>
        <dbReference type="ARBA" id="ARBA00022840"/>
    </source>
</evidence>
<gene>
    <name evidence="9" type="primary">tsaC</name>
    <name evidence="11" type="ORF">Ga0074115_10126</name>
    <name evidence="12" type="ORF">Ga0076813_108313</name>
</gene>
<keyword evidence="2 9" id="KW-0963">Cytoplasm</keyword>
<evidence type="ECO:0000256" key="3">
    <source>
        <dbReference type="ARBA" id="ARBA00022679"/>
    </source>
</evidence>
<dbReference type="EMBL" id="LDXT01000095">
    <property type="protein sequence ID" value="KRT53695.1"/>
    <property type="molecule type" value="Genomic_DNA"/>
</dbReference>
<dbReference type="EC" id="2.7.7.87" evidence="9"/>
<dbReference type="GO" id="GO:0002949">
    <property type="term" value="P:tRNA threonylcarbamoyladenosine modification"/>
    <property type="evidence" value="ECO:0007669"/>
    <property type="project" value="UniProtKB-UniRule"/>
</dbReference>
<feature type="domain" description="YrdC-like" evidence="10">
    <location>
        <begin position="16"/>
        <end position="197"/>
    </location>
</feature>
<dbReference type="GO" id="GO:0000049">
    <property type="term" value="F:tRNA binding"/>
    <property type="evidence" value="ECO:0007669"/>
    <property type="project" value="TreeGrafter"/>
</dbReference>
<keyword evidence="3 9" id="KW-0808">Transferase</keyword>
<dbReference type="STRING" id="54398.Ga0074115_10126"/>
<comment type="subcellular location">
    <subcellularLocation>
        <location evidence="1 9">Cytoplasm</location>
    </subcellularLocation>
</comment>